<dbReference type="InterPro" id="IPR014030">
    <property type="entry name" value="Ketoacyl_synth_N"/>
</dbReference>
<keyword evidence="1" id="KW-0596">Phosphopantetheine</keyword>
<evidence type="ECO:0000256" key="2">
    <source>
        <dbReference type="ARBA" id="ARBA00022553"/>
    </source>
</evidence>
<dbReference type="RefSeq" id="XP_009034203.1">
    <property type="nucleotide sequence ID" value="XM_009035955.1"/>
</dbReference>
<dbReference type="SMART" id="SM00825">
    <property type="entry name" value="PKS_KS"/>
    <property type="match status" value="1"/>
</dbReference>
<evidence type="ECO:0000256" key="1">
    <source>
        <dbReference type="ARBA" id="ARBA00022450"/>
    </source>
</evidence>
<dbReference type="Pfam" id="PF00109">
    <property type="entry name" value="ketoacyl-synt"/>
    <property type="match status" value="1"/>
</dbReference>
<name>F0Y1X4_AURAN</name>
<dbReference type="InterPro" id="IPR014031">
    <property type="entry name" value="Ketoacyl_synth_C"/>
</dbReference>
<dbReference type="Pfam" id="PF02801">
    <property type="entry name" value="Ketoacyl-synt_C"/>
    <property type="match status" value="1"/>
</dbReference>
<feature type="non-terminal residue" evidence="4">
    <location>
        <position position="180"/>
    </location>
</feature>
<keyword evidence="2" id="KW-0597">Phosphoprotein</keyword>
<dbReference type="PANTHER" id="PTHR43775">
    <property type="entry name" value="FATTY ACID SYNTHASE"/>
    <property type="match status" value="1"/>
</dbReference>
<dbReference type="SUPFAM" id="SSF53901">
    <property type="entry name" value="Thiolase-like"/>
    <property type="match status" value="2"/>
</dbReference>
<dbReference type="GeneID" id="20219638"/>
<gene>
    <name evidence="4" type="ORF">AURANDRAFT_22624</name>
</gene>
<sequence length="180" mass="17665">MNDAVGTVARARAPPSVYEGTSNTLSVASGRVSYALGLTGPCASLDTACSSSLVAAHAAVSALRLGECPRAVATGVGLLSASATAAFSAAGMLSALGRCHTLDRRADGYCRGEGCGSFQVTTGAGSARVDGIAVQQDGPSASLTAPNGTSQQRLLVAISWASARAVALEAHGTGTALGDP</sequence>
<dbReference type="eggNOG" id="KOG1202">
    <property type="taxonomic scope" value="Eukaryota"/>
</dbReference>
<dbReference type="Proteomes" id="UP000002729">
    <property type="component" value="Unassembled WGS sequence"/>
</dbReference>
<feature type="domain" description="Ketosynthase family 3 (KS3)" evidence="3">
    <location>
        <begin position="1"/>
        <end position="180"/>
    </location>
</feature>
<keyword evidence="5" id="KW-1185">Reference proteome</keyword>
<dbReference type="EMBL" id="GL833123">
    <property type="protein sequence ID" value="EGB10595.1"/>
    <property type="molecule type" value="Genomic_DNA"/>
</dbReference>
<dbReference type="PANTHER" id="PTHR43775:SF37">
    <property type="entry name" value="SI:DKEY-61P9.11"/>
    <property type="match status" value="1"/>
</dbReference>
<proteinExistence type="predicted"/>
<evidence type="ECO:0000313" key="4">
    <source>
        <dbReference type="EMBL" id="EGB10595.1"/>
    </source>
</evidence>
<evidence type="ECO:0000313" key="5">
    <source>
        <dbReference type="Proteomes" id="UP000002729"/>
    </source>
</evidence>
<dbReference type="InterPro" id="IPR016039">
    <property type="entry name" value="Thiolase-like"/>
</dbReference>
<dbReference type="PROSITE" id="PS52004">
    <property type="entry name" value="KS3_2"/>
    <property type="match status" value="1"/>
</dbReference>
<evidence type="ECO:0000259" key="3">
    <source>
        <dbReference type="PROSITE" id="PS52004"/>
    </source>
</evidence>
<dbReference type="OrthoDB" id="416130at2759"/>
<dbReference type="Gene3D" id="3.40.47.10">
    <property type="match status" value="1"/>
</dbReference>
<organism evidence="5">
    <name type="scientific">Aureococcus anophagefferens</name>
    <name type="common">Harmful bloom alga</name>
    <dbReference type="NCBI Taxonomy" id="44056"/>
    <lineage>
        <taxon>Eukaryota</taxon>
        <taxon>Sar</taxon>
        <taxon>Stramenopiles</taxon>
        <taxon>Ochrophyta</taxon>
        <taxon>Pelagophyceae</taxon>
        <taxon>Pelagomonadales</taxon>
        <taxon>Pelagomonadaceae</taxon>
        <taxon>Aureococcus</taxon>
    </lineage>
</organism>
<dbReference type="GO" id="GO:0006633">
    <property type="term" value="P:fatty acid biosynthetic process"/>
    <property type="evidence" value="ECO:0007669"/>
    <property type="project" value="TreeGrafter"/>
</dbReference>
<dbReference type="AlphaFoldDB" id="F0Y1X4"/>
<dbReference type="InterPro" id="IPR020841">
    <property type="entry name" value="PKS_Beta-ketoAc_synthase_dom"/>
</dbReference>
<accession>F0Y1X4</accession>
<dbReference type="InParanoid" id="F0Y1X4"/>
<dbReference type="GO" id="GO:0004312">
    <property type="term" value="F:fatty acid synthase activity"/>
    <property type="evidence" value="ECO:0007669"/>
    <property type="project" value="TreeGrafter"/>
</dbReference>
<dbReference type="InterPro" id="IPR050091">
    <property type="entry name" value="PKS_NRPS_Biosynth_Enz"/>
</dbReference>
<dbReference type="KEGG" id="aaf:AURANDRAFT_22624"/>
<reference evidence="4 5" key="1">
    <citation type="journal article" date="2011" name="Proc. Natl. Acad. Sci. U.S.A.">
        <title>Niche of harmful alga Aureococcus anophagefferens revealed through ecogenomics.</title>
        <authorList>
            <person name="Gobler C.J."/>
            <person name="Berry D.L."/>
            <person name="Dyhrman S.T."/>
            <person name="Wilhelm S.W."/>
            <person name="Salamov A."/>
            <person name="Lobanov A.V."/>
            <person name="Zhang Y."/>
            <person name="Collier J.L."/>
            <person name="Wurch L.L."/>
            <person name="Kustka A.B."/>
            <person name="Dill B.D."/>
            <person name="Shah M."/>
            <person name="VerBerkmoes N.C."/>
            <person name="Kuo A."/>
            <person name="Terry A."/>
            <person name="Pangilinan J."/>
            <person name="Lindquist E.A."/>
            <person name="Lucas S."/>
            <person name="Paulsen I.T."/>
            <person name="Hattenrath-Lehmann T.K."/>
            <person name="Talmage S.C."/>
            <person name="Walker E.A."/>
            <person name="Koch F."/>
            <person name="Burson A.M."/>
            <person name="Marcoval M.A."/>
            <person name="Tang Y.Z."/>
            <person name="Lecleir G.R."/>
            <person name="Coyne K.J."/>
            <person name="Berg G.M."/>
            <person name="Bertrand E.M."/>
            <person name="Saito M.A."/>
            <person name="Gladyshev V.N."/>
            <person name="Grigoriev I.V."/>
        </authorList>
    </citation>
    <scope>NUCLEOTIDE SEQUENCE [LARGE SCALE GENOMIC DNA]</scope>
    <source>
        <strain evidence="5">CCMP 1984</strain>
    </source>
</reference>
<protein>
    <recommendedName>
        <fullName evidence="3">Ketosynthase family 3 (KS3) domain-containing protein</fullName>
    </recommendedName>
</protein>